<dbReference type="Pfam" id="PF02194">
    <property type="entry name" value="PXA"/>
    <property type="match status" value="1"/>
</dbReference>
<evidence type="ECO:0000313" key="4">
    <source>
        <dbReference type="Proteomes" id="UP000320762"/>
    </source>
</evidence>
<dbReference type="EMBL" id="VDMD01000016">
    <property type="protein sequence ID" value="TRM61454.1"/>
    <property type="molecule type" value="Genomic_DNA"/>
</dbReference>
<gene>
    <name evidence="3" type="ORF">BD626DRAFT_501081</name>
</gene>
<reference evidence="3 4" key="1">
    <citation type="journal article" date="2019" name="New Phytol.">
        <title>Comparative genomics reveals unique wood-decay strategies and fruiting body development in the Schizophyllaceae.</title>
        <authorList>
            <person name="Almasi E."/>
            <person name="Sahu N."/>
            <person name="Krizsan K."/>
            <person name="Balint B."/>
            <person name="Kovacs G.M."/>
            <person name="Kiss B."/>
            <person name="Cseklye J."/>
            <person name="Drula E."/>
            <person name="Henrissat B."/>
            <person name="Nagy I."/>
            <person name="Chovatia M."/>
            <person name="Adam C."/>
            <person name="LaButti K."/>
            <person name="Lipzen A."/>
            <person name="Riley R."/>
            <person name="Grigoriev I.V."/>
            <person name="Nagy L.G."/>
        </authorList>
    </citation>
    <scope>NUCLEOTIDE SEQUENCE [LARGE SCALE GENOMIC DNA]</scope>
    <source>
        <strain evidence="3 4">NL-1724</strain>
    </source>
</reference>
<evidence type="ECO:0000259" key="2">
    <source>
        <dbReference type="PROSITE" id="PS51207"/>
    </source>
</evidence>
<dbReference type="SMART" id="SM00313">
    <property type="entry name" value="PXA"/>
    <property type="match status" value="1"/>
</dbReference>
<dbReference type="PANTHER" id="PTHR22775">
    <property type="entry name" value="SORTING NEXIN"/>
    <property type="match status" value="1"/>
</dbReference>
<organism evidence="3 4">
    <name type="scientific">Schizophyllum amplum</name>
    <dbReference type="NCBI Taxonomy" id="97359"/>
    <lineage>
        <taxon>Eukaryota</taxon>
        <taxon>Fungi</taxon>
        <taxon>Dikarya</taxon>
        <taxon>Basidiomycota</taxon>
        <taxon>Agaricomycotina</taxon>
        <taxon>Agaricomycetes</taxon>
        <taxon>Agaricomycetidae</taxon>
        <taxon>Agaricales</taxon>
        <taxon>Schizophyllaceae</taxon>
        <taxon>Schizophyllum</taxon>
    </lineage>
</organism>
<dbReference type="AlphaFoldDB" id="A0A550C9H9"/>
<accession>A0A550C9H9</accession>
<dbReference type="STRING" id="97359.A0A550C9H9"/>
<dbReference type="OrthoDB" id="5582218at2759"/>
<protein>
    <submittedName>
        <fullName evidence="3">PXA domain-containing protein</fullName>
    </submittedName>
</protein>
<dbReference type="GO" id="GO:0035091">
    <property type="term" value="F:phosphatidylinositol binding"/>
    <property type="evidence" value="ECO:0007669"/>
    <property type="project" value="TreeGrafter"/>
</dbReference>
<name>A0A550C9H9_9AGAR</name>
<dbReference type="Proteomes" id="UP000320762">
    <property type="component" value="Unassembled WGS sequence"/>
</dbReference>
<proteinExistence type="predicted"/>
<comment type="caution">
    <text evidence="3">The sequence shown here is derived from an EMBL/GenBank/DDBJ whole genome shotgun (WGS) entry which is preliminary data.</text>
</comment>
<feature type="domain" description="PXA" evidence="2">
    <location>
        <begin position="49"/>
        <end position="228"/>
    </location>
</feature>
<sequence>MAMETRRPPNARSIASVASDKRSRQKPDDSSSHIYDKRAPPTVLTPGRPSELDDELYDFIALALRAFVNPWWTKITRYDKEFLPDITRILTHVLRALEARALAADPAPLFLRDIPALVTQHVRDYRDAERKARSAYASGGALALPQLFHQLQPHLALTQDGRVHDEYFRQVVDQILKAVLPPKDYAPEAERVIVREIIVKIVASDILPKVTQPWFINKVICDLLKPLDPVDVAQPSVKAAHESSGFSSLIVLFLSAIQAVSTACLALTHAYKRVAHTIKLVNETAATPPLVSPSSSPHIPPAAVVATPAISPTPSVSSVASYIPTPDTSYASTPDADLLVDPPDYATPALVMFEELFATDDRLAARTIMGSVHLGASAAQPFLDKFLRHTLTQTLSGDFVLTVVRMGKRLLFPNGYPQPTPPDPTPEEQLRTRERIMGWQPGGAASRAMPYLMGLDASATIGGALDAFSDGACNMHLVVLILERVLGELFPELVGGMAPEGGVPKA</sequence>
<evidence type="ECO:0000313" key="3">
    <source>
        <dbReference type="EMBL" id="TRM61454.1"/>
    </source>
</evidence>
<dbReference type="InterPro" id="IPR003114">
    <property type="entry name" value="Phox_assoc"/>
</dbReference>
<evidence type="ECO:0000256" key="1">
    <source>
        <dbReference type="SAM" id="MobiDB-lite"/>
    </source>
</evidence>
<dbReference type="PROSITE" id="PS51207">
    <property type="entry name" value="PXA"/>
    <property type="match status" value="1"/>
</dbReference>
<dbReference type="PANTHER" id="PTHR22775:SF3">
    <property type="entry name" value="SORTING NEXIN-13"/>
    <property type="match status" value="1"/>
</dbReference>
<feature type="region of interest" description="Disordered" evidence="1">
    <location>
        <begin position="1"/>
        <end position="47"/>
    </location>
</feature>
<feature type="compositionally biased region" description="Basic and acidic residues" evidence="1">
    <location>
        <begin position="19"/>
        <end position="39"/>
    </location>
</feature>
<keyword evidence="4" id="KW-1185">Reference proteome</keyword>